<evidence type="ECO:0000256" key="5">
    <source>
        <dbReference type="ARBA" id="ARBA00023163"/>
    </source>
</evidence>
<gene>
    <name evidence="7" type="ORF">B5J99_15955</name>
</gene>
<organism evidence="7 8">
    <name type="scientific">Blastomonas fulva</name>
    <dbReference type="NCBI Taxonomy" id="1550728"/>
    <lineage>
        <taxon>Bacteria</taxon>
        <taxon>Pseudomonadati</taxon>
        <taxon>Pseudomonadota</taxon>
        <taxon>Alphaproteobacteria</taxon>
        <taxon>Sphingomonadales</taxon>
        <taxon>Sphingomonadaceae</taxon>
        <taxon>Blastomonas</taxon>
    </lineage>
</organism>
<name>A0ABM6MC09_9SPHN</name>
<keyword evidence="3 7" id="KW-0238">DNA-binding</keyword>
<reference evidence="7 8" key="1">
    <citation type="submission" date="2017-03" db="EMBL/GenBank/DDBJ databases">
        <title>Complete genome sequence of Blastomonas fulva degrading microcsystin LR.</title>
        <authorList>
            <person name="Lee H.-g."/>
            <person name="Jin L."/>
            <person name="oh H.-M."/>
        </authorList>
    </citation>
    <scope>NUCLEOTIDE SEQUENCE [LARGE SCALE GENOMIC DNA]</scope>
    <source>
        <strain evidence="7 8">T2</strain>
    </source>
</reference>
<accession>A0ABM6MC09</accession>
<dbReference type="PROSITE" id="PS50931">
    <property type="entry name" value="HTH_LYSR"/>
    <property type="match status" value="1"/>
</dbReference>
<dbReference type="GO" id="GO:0003677">
    <property type="term" value="F:DNA binding"/>
    <property type="evidence" value="ECO:0007669"/>
    <property type="project" value="UniProtKB-KW"/>
</dbReference>
<dbReference type="PRINTS" id="PR00039">
    <property type="entry name" value="HTHLYSR"/>
</dbReference>
<proteinExistence type="inferred from homology"/>
<keyword evidence="2" id="KW-0805">Transcription regulation</keyword>
<dbReference type="Pfam" id="PF03466">
    <property type="entry name" value="LysR_substrate"/>
    <property type="match status" value="1"/>
</dbReference>
<dbReference type="Pfam" id="PF00126">
    <property type="entry name" value="HTH_1"/>
    <property type="match status" value="1"/>
</dbReference>
<sequence length="304" mass="33427">MQYLVALDDHRHFGRAAFAVHVSQPTLSQQLRTLEARLDASLIDRSGQDVQLTPLGRDIAARAREILVQVRDLSDLARRAGKGIGGTLRFGITPTLGPYLMPAIVAGLHRQQPDLRLHIREGIPDDQVREVMRGALDMMLSPMPVDASGIVVEPLFSERLFVIAPPDHPLAGQKNIPPSALKGAGFLTLDRRHHFHRQTREICDQVGAHILHDYEGTSLDSIRQMVGSGIGFALLPERYLATETHSAEIVARLDIAGWNARRSIAAIWRTGAAFGDGFHAIAEFIRAYVVEDTDLSDPVLRTGA</sequence>
<dbReference type="SUPFAM" id="SSF46785">
    <property type="entry name" value="Winged helix' DNA-binding domain"/>
    <property type="match status" value="1"/>
</dbReference>
<dbReference type="PANTHER" id="PTHR30346:SF26">
    <property type="entry name" value="HYDROGEN PEROXIDE-INDUCIBLE GENES ACTIVATOR"/>
    <property type="match status" value="1"/>
</dbReference>
<evidence type="ECO:0000256" key="1">
    <source>
        <dbReference type="ARBA" id="ARBA00009437"/>
    </source>
</evidence>
<dbReference type="InterPro" id="IPR000847">
    <property type="entry name" value="LysR_HTH_N"/>
</dbReference>
<dbReference type="InterPro" id="IPR036388">
    <property type="entry name" value="WH-like_DNA-bd_sf"/>
</dbReference>
<evidence type="ECO:0000313" key="8">
    <source>
        <dbReference type="Proteomes" id="UP000258016"/>
    </source>
</evidence>
<evidence type="ECO:0000259" key="6">
    <source>
        <dbReference type="PROSITE" id="PS50931"/>
    </source>
</evidence>
<evidence type="ECO:0000256" key="4">
    <source>
        <dbReference type="ARBA" id="ARBA00023159"/>
    </source>
</evidence>
<dbReference type="SUPFAM" id="SSF53850">
    <property type="entry name" value="Periplasmic binding protein-like II"/>
    <property type="match status" value="1"/>
</dbReference>
<dbReference type="EMBL" id="CP020083">
    <property type="protein sequence ID" value="ASR53595.1"/>
    <property type="molecule type" value="Genomic_DNA"/>
</dbReference>
<dbReference type="PANTHER" id="PTHR30346">
    <property type="entry name" value="TRANSCRIPTIONAL DUAL REGULATOR HCAR-RELATED"/>
    <property type="match status" value="1"/>
</dbReference>
<evidence type="ECO:0000256" key="3">
    <source>
        <dbReference type="ARBA" id="ARBA00023125"/>
    </source>
</evidence>
<dbReference type="Gene3D" id="3.40.190.10">
    <property type="entry name" value="Periplasmic binding protein-like II"/>
    <property type="match status" value="2"/>
</dbReference>
<evidence type="ECO:0000256" key="2">
    <source>
        <dbReference type="ARBA" id="ARBA00023015"/>
    </source>
</evidence>
<evidence type="ECO:0000313" key="7">
    <source>
        <dbReference type="EMBL" id="ASR53595.1"/>
    </source>
</evidence>
<protein>
    <submittedName>
        <fullName evidence="7">DNA-binding transcriptional regulator OxyR</fullName>
    </submittedName>
</protein>
<comment type="similarity">
    <text evidence="1">Belongs to the LysR transcriptional regulatory family.</text>
</comment>
<keyword evidence="4" id="KW-0010">Activator</keyword>
<keyword evidence="5" id="KW-0804">Transcription</keyword>
<dbReference type="InterPro" id="IPR036390">
    <property type="entry name" value="WH_DNA-bd_sf"/>
</dbReference>
<dbReference type="CDD" id="cd08411">
    <property type="entry name" value="PBP2_OxyR"/>
    <property type="match status" value="1"/>
</dbReference>
<feature type="domain" description="HTH lysR-type" evidence="6">
    <location>
        <begin position="1"/>
        <end position="53"/>
    </location>
</feature>
<dbReference type="InterPro" id="IPR005119">
    <property type="entry name" value="LysR_subst-bd"/>
</dbReference>
<dbReference type="Proteomes" id="UP000258016">
    <property type="component" value="Chromosome"/>
</dbReference>
<dbReference type="Gene3D" id="1.10.10.10">
    <property type="entry name" value="Winged helix-like DNA-binding domain superfamily/Winged helix DNA-binding domain"/>
    <property type="match status" value="1"/>
</dbReference>
<keyword evidence="8" id="KW-1185">Reference proteome</keyword>